<dbReference type="FunFam" id="2.90.10.10:FF:000004">
    <property type="entry name" value="G-type lectin S-receptor-like serine/threonine-protein kinase"/>
    <property type="match status" value="1"/>
</dbReference>
<dbReference type="InParanoid" id="B9SSB4"/>
<dbReference type="Pfam" id="PF01453">
    <property type="entry name" value="B_lectin"/>
    <property type="match status" value="1"/>
</dbReference>
<keyword evidence="2" id="KW-1015">Disulfide bond</keyword>
<dbReference type="InterPro" id="IPR001480">
    <property type="entry name" value="Bulb-type_lectin_dom"/>
</dbReference>
<dbReference type="EMBL" id="EQ974111">
    <property type="protein sequence ID" value="EEF33507.1"/>
    <property type="molecule type" value="Genomic_DNA"/>
</dbReference>
<dbReference type="PROSITE" id="PS50927">
    <property type="entry name" value="BULB_LECTIN"/>
    <property type="match status" value="1"/>
</dbReference>
<evidence type="ECO:0000259" key="4">
    <source>
        <dbReference type="PROSITE" id="PS50927"/>
    </source>
</evidence>
<evidence type="ECO:0000313" key="6">
    <source>
        <dbReference type="Proteomes" id="UP000008311"/>
    </source>
</evidence>
<dbReference type="SMART" id="SM00108">
    <property type="entry name" value="B_lectin"/>
    <property type="match status" value="1"/>
</dbReference>
<feature type="domain" description="Bulb-type lectin" evidence="4">
    <location>
        <begin position="6"/>
        <end position="126"/>
    </location>
</feature>
<dbReference type="STRING" id="3988.B9SSB4"/>
<dbReference type="CDD" id="cd00028">
    <property type="entry name" value="B_lectin"/>
    <property type="match status" value="1"/>
</dbReference>
<dbReference type="Gene3D" id="2.90.10.10">
    <property type="entry name" value="Bulb-type lectin domain"/>
    <property type="match status" value="1"/>
</dbReference>
<dbReference type="PANTHER" id="PTHR32444:SF235">
    <property type="entry name" value="OS01G0783900 PROTEIN"/>
    <property type="match status" value="1"/>
</dbReference>
<evidence type="ECO:0000256" key="2">
    <source>
        <dbReference type="ARBA" id="ARBA00023157"/>
    </source>
</evidence>
<dbReference type="SUPFAM" id="SSF51110">
    <property type="entry name" value="alpha-D-mannose-specific plant lectins"/>
    <property type="match status" value="1"/>
</dbReference>
<evidence type="ECO:0000256" key="3">
    <source>
        <dbReference type="ARBA" id="ARBA00023180"/>
    </source>
</evidence>
<evidence type="ECO:0000256" key="1">
    <source>
        <dbReference type="ARBA" id="ARBA00022729"/>
    </source>
</evidence>
<keyword evidence="3" id="KW-0325">Glycoprotein</keyword>
<dbReference type="Proteomes" id="UP000008311">
    <property type="component" value="Unassembled WGS sequence"/>
</dbReference>
<keyword evidence="6" id="KW-1185">Reference proteome</keyword>
<proteinExistence type="predicted"/>
<dbReference type="InterPro" id="IPR036426">
    <property type="entry name" value="Bulb-type_lectin_dom_sf"/>
</dbReference>
<protein>
    <recommendedName>
        <fullName evidence="4">Bulb-type lectin domain-containing protein</fullName>
    </recommendedName>
</protein>
<sequence>MTSIALDTISATESISDGHTIISAGGSFELGFFSLGNSKYYLGIWFKKISHGTVAWVANRETPLTNSSGVLKFDDSGKLVLLNHDNLILWSSNISREVQNPVAQLLDSGNLVIRDENDINSENHLWQSFHHPDQTFLPGMKIGRLADGLEVQLSSWKSADDPSQGDLTFSSIPVGYRLSSHGIQV</sequence>
<dbReference type="AlphaFoldDB" id="B9SSB4"/>
<keyword evidence="1" id="KW-0732">Signal</keyword>
<organism evidence="5 6">
    <name type="scientific">Ricinus communis</name>
    <name type="common">Castor bean</name>
    <dbReference type="NCBI Taxonomy" id="3988"/>
    <lineage>
        <taxon>Eukaryota</taxon>
        <taxon>Viridiplantae</taxon>
        <taxon>Streptophyta</taxon>
        <taxon>Embryophyta</taxon>
        <taxon>Tracheophyta</taxon>
        <taxon>Spermatophyta</taxon>
        <taxon>Magnoliopsida</taxon>
        <taxon>eudicotyledons</taxon>
        <taxon>Gunneridae</taxon>
        <taxon>Pentapetalae</taxon>
        <taxon>rosids</taxon>
        <taxon>fabids</taxon>
        <taxon>Malpighiales</taxon>
        <taxon>Euphorbiaceae</taxon>
        <taxon>Acalyphoideae</taxon>
        <taxon>Acalypheae</taxon>
        <taxon>Ricinus</taxon>
    </lineage>
</organism>
<reference evidence="6" key="1">
    <citation type="journal article" date="2010" name="Nat. Biotechnol.">
        <title>Draft genome sequence of the oilseed species Ricinus communis.</title>
        <authorList>
            <person name="Chan A.P."/>
            <person name="Crabtree J."/>
            <person name="Zhao Q."/>
            <person name="Lorenzi H."/>
            <person name="Orvis J."/>
            <person name="Puiu D."/>
            <person name="Melake-Berhan A."/>
            <person name="Jones K.M."/>
            <person name="Redman J."/>
            <person name="Chen G."/>
            <person name="Cahoon E.B."/>
            <person name="Gedil M."/>
            <person name="Stanke M."/>
            <person name="Haas B.J."/>
            <person name="Wortman J.R."/>
            <person name="Fraser-Liggett C.M."/>
            <person name="Ravel J."/>
            <person name="Rabinowicz P.D."/>
        </authorList>
    </citation>
    <scope>NUCLEOTIDE SEQUENCE [LARGE SCALE GENOMIC DNA]</scope>
    <source>
        <strain evidence="6">cv. Hale</strain>
    </source>
</reference>
<gene>
    <name evidence="5" type="ORF">RCOM_1228510</name>
</gene>
<dbReference type="PANTHER" id="PTHR32444">
    <property type="entry name" value="BULB-TYPE LECTIN DOMAIN-CONTAINING PROTEIN"/>
    <property type="match status" value="1"/>
</dbReference>
<evidence type="ECO:0000313" key="5">
    <source>
        <dbReference type="EMBL" id="EEF33507.1"/>
    </source>
</evidence>
<name>B9SSB4_RICCO</name>
<accession>B9SSB4</accession>